<dbReference type="EMBL" id="JAICCE010000009">
    <property type="protein sequence ID" value="KAG9272890.1"/>
    <property type="molecule type" value="Genomic_DNA"/>
</dbReference>
<dbReference type="Ensembl" id="ENSAMXT00005048119.1">
    <property type="protein sequence ID" value="ENSAMXP00005044295.1"/>
    <property type="gene ID" value="ENSAMXG00005020557.1"/>
</dbReference>
<dbReference type="GO" id="GO:0000226">
    <property type="term" value="P:microtubule cytoskeleton organization"/>
    <property type="evidence" value="ECO:0007669"/>
    <property type="project" value="TreeGrafter"/>
</dbReference>
<evidence type="ECO:0000256" key="16">
    <source>
        <dbReference type="ARBA" id="ARBA00047899"/>
    </source>
</evidence>
<dbReference type="InterPro" id="IPR011009">
    <property type="entry name" value="Kinase-like_dom_sf"/>
</dbReference>
<dbReference type="OrthoDB" id="541276at2759"/>
<dbReference type="GO" id="GO:0035556">
    <property type="term" value="P:intracellular signal transduction"/>
    <property type="evidence" value="ECO:0007669"/>
    <property type="project" value="TreeGrafter"/>
</dbReference>
<dbReference type="GO" id="GO:0005737">
    <property type="term" value="C:cytoplasm"/>
    <property type="evidence" value="ECO:0007669"/>
    <property type="project" value="TreeGrafter"/>
</dbReference>
<accession>A0A8B9L3J6</accession>
<evidence type="ECO:0000256" key="13">
    <source>
        <dbReference type="ARBA" id="ARBA00022842"/>
    </source>
</evidence>
<dbReference type="PANTHER" id="PTHR24346:SF102">
    <property type="entry name" value="TESTIS-SPECIFIC SERINE_THREONINE-PROTEIN KINASE 1"/>
    <property type="match status" value="1"/>
</dbReference>
<evidence type="ECO:0000256" key="4">
    <source>
        <dbReference type="ARBA" id="ARBA00022473"/>
    </source>
</evidence>
<feature type="domain" description="Protein kinase" evidence="20">
    <location>
        <begin position="12"/>
        <end position="262"/>
    </location>
</feature>
<dbReference type="SMART" id="SM00220">
    <property type="entry name" value="S_TKc"/>
    <property type="match status" value="1"/>
</dbReference>
<dbReference type="Proteomes" id="UP000752171">
    <property type="component" value="Unassembled WGS sequence"/>
</dbReference>
<reference evidence="21 24" key="1">
    <citation type="submission" date="2021-07" db="EMBL/GenBank/DDBJ databases">
        <authorList>
            <person name="Imarazene B."/>
            <person name="Zahm M."/>
            <person name="Klopp C."/>
            <person name="Cabau C."/>
            <person name="Beille S."/>
            <person name="Jouanno E."/>
            <person name="Castinel A."/>
            <person name="Lluch J."/>
            <person name="Gil L."/>
            <person name="Kuchtly C."/>
            <person name="Lopez Roques C."/>
            <person name="Donnadieu C."/>
            <person name="Parrinello H."/>
            <person name="Journot L."/>
            <person name="Du K."/>
            <person name="Schartl M."/>
            <person name="Retaux S."/>
            <person name="Guiguen Y."/>
        </authorList>
    </citation>
    <scope>NUCLEOTIDE SEQUENCE [LARGE SCALE GENOMIC DNA]</scope>
    <source>
        <strain evidence="21">Pach_M1</strain>
        <tissue evidence="21">Testis</tissue>
    </source>
</reference>
<evidence type="ECO:0000259" key="20">
    <source>
        <dbReference type="PROSITE" id="PS50011"/>
    </source>
</evidence>
<gene>
    <name evidence="22" type="primary">LOC103034482</name>
    <name evidence="21" type="synonym">TSSK6</name>
    <name evidence="21" type="ORF">AMEX_G11964</name>
</gene>
<evidence type="ECO:0000313" key="24">
    <source>
        <dbReference type="Proteomes" id="UP000752171"/>
    </source>
</evidence>
<keyword evidence="5 19" id="KW-0723">Serine/threonine-protein kinase</keyword>
<dbReference type="Proteomes" id="UP000694621">
    <property type="component" value="Unplaced"/>
</dbReference>
<reference evidence="22" key="2">
    <citation type="submission" date="2025-05" db="UniProtKB">
        <authorList>
            <consortium name="Ensembl"/>
        </authorList>
    </citation>
    <scope>IDENTIFICATION</scope>
</reference>
<keyword evidence="11" id="KW-0221">Differentiation</keyword>
<keyword evidence="9 18" id="KW-0547">Nucleotide-binding</keyword>
<evidence type="ECO:0000256" key="8">
    <source>
        <dbReference type="ARBA" id="ARBA00022723"/>
    </source>
</evidence>
<dbReference type="PROSITE" id="PS50011">
    <property type="entry name" value="PROTEIN_KINASE_DOM"/>
    <property type="match status" value="1"/>
</dbReference>
<dbReference type="PROSITE" id="PS00108">
    <property type="entry name" value="PROTEIN_KINASE_ST"/>
    <property type="match status" value="1"/>
</dbReference>
<keyword evidence="15" id="KW-0744">Spermatogenesis</keyword>
<name>A0A8B9L3J6_ASTMX</name>
<dbReference type="SUPFAM" id="SSF56112">
    <property type="entry name" value="Protein kinase-like (PK-like)"/>
    <property type="match status" value="1"/>
</dbReference>
<keyword evidence="6" id="KW-0597">Phosphoprotein</keyword>
<keyword evidence="10 21" id="KW-0418">Kinase</keyword>
<evidence type="ECO:0000256" key="12">
    <source>
        <dbReference type="ARBA" id="ARBA00022840"/>
    </source>
</evidence>
<evidence type="ECO:0000256" key="17">
    <source>
        <dbReference type="ARBA" id="ARBA00048679"/>
    </source>
</evidence>
<dbReference type="GO" id="GO:0030154">
    <property type="term" value="P:cell differentiation"/>
    <property type="evidence" value="ECO:0007669"/>
    <property type="project" value="UniProtKB-KW"/>
</dbReference>
<comment type="similarity">
    <text evidence="2">Belongs to the protein kinase superfamily. CAMK Ser/Thr protein kinase family.</text>
</comment>
<dbReference type="InterPro" id="IPR017441">
    <property type="entry name" value="Protein_kinase_ATP_BS"/>
</dbReference>
<evidence type="ECO:0000256" key="7">
    <source>
        <dbReference type="ARBA" id="ARBA00022679"/>
    </source>
</evidence>
<evidence type="ECO:0000256" key="1">
    <source>
        <dbReference type="ARBA" id="ARBA00001946"/>
    </source>
</evidence>
<evidence type="ECO:0000313" key="21">
    <source>
        <dbReference type="EMBL" id="KAG9272890.1"/>
    </source>
</evidence>
<dbReference type="GO" id="GO:0000287">
    <property type="term" value="F:magnesium ion binding"/>
    <property type="evidence" value="ECO:0007669"/>
    <property type="project" value="UniProtKB-ARBA"/>
</dbReference>
<dbReference type="InterPro" id="IPR008271">
    <property type="entry name" value="Ser/Thr_kinase_AS"/>
</dbReference>
<evidence type="ECO:0000256" key="14">
    <source>
        <dbReference type="ARBA" id="ARBA00022843"/>
    </source>
</evidence>
<comment type="catalytic activity">
    <reaction evidence="16">
        <text>L-threonyl-[protein] + ATP = O-phospho-L-threonyl-[protein] + ADP + H(+)</text>
        <dbReference type="Rhea" id="RHEA:46608"/>
        <dbReference type="Rhea" id="RHEA-COMP:11060"/>
        <dbReference type="Rhea" id="RHEA-COMP:11605"/>
        <dbReference type="ChEBI" id="CHEBI:15378"/>
        <dbReference type="ChEBI" id="CHEBI:30013"/>
        <dbReference type="ChEBI" id="CHEBI:30616"/>
        <dbReference type="ChEBI" id="CHEBI:61977"/>
        <dbReference type="ChEBI" id="CHEBI:456216"/>
        <dbReference type="EC" id="2.7.11.1"/>
    </reaction>
</comment>
<feature type="binding site" evidence="18">
    <location>
        <position position="41"/>
    </location>
    <ligand>
        <name>ATP</name>
        <dbReference type="ChEBI" id="CHEBI:30616"/>
    </ligand>
</feature>
<sequence>MLSKALLRGLGYKVIHSIGKGSHGEVVLAKSWKYPENVAIKIVDKKVAPPDFVSKFLPQELSVIKTIEHPNIIKVHKIHEISDRLVFIVMELAVKTLEQKIGLCRLPNDEAKVLFSQLASAVNYLHERDIVHRDLKCPNVLLTAEDTVKLSDFSFSGYYKGLSKTFVCSPAYAAPEVLNLIPYDPKKSDVWSLGVTLNCMVTGSIPFNNEDMSSFLSSQRAPIHFPFHITLDKQCRDLITDMLKYNPLDRPSISEVANHPWLQSRKQDELSETPDESLFVAGSSLKMKKAEDIQQQLHSTKEQDKGVLSPIKSFFKWIAGKIF</sequence>
<dbReference type="Gene3D" id="1.10.510.10">
    <property type="entry name" value="Transferase(Phosphotransferase) domain 1"/>
    <property type="match status" value="1"/>
</dbReference>
<evidence type="ECO:0000256" key="2">
    <source>
        <dbReference type="ARBA" id="ARBA00006692"/>
    </source>
</evidence>
<keyword evidence="12 18" id="KW-0067">ATP-binding</keyword>
<keyword evidence="14" id="KW-0832">Ubl conjugation</keyword>
<keyword evidence="8" id="KW-0479">Metal-binding</keyword>
<comment type="catalytic activity">
    <reaction evidence="17">
        <text>L-seryl-[protein] + ATP = O-phospho-L-seryl-[protein] + ADP + H(+)</text>
        <dbReference type="Rhea" id="RHEA:17989"/>
        <dbReference type="Rhea" id="RHEA-COMP:9863"/>
        <dbReference type="Rhea" id="RHEA-COMP:11604"/>
        <dbReference type="ChEBI" id="CHEBI:15378"/>
        <dbReference type="ChEBI" id="CHEBI:29999"/>
        <dbReference type="ChEBI" id="CHEBI:30616"/>
        <dbReference type="ChEBI" id="CHEBI:83421"/>
        <dbReference type="ChEBI" id="CHEBI:456216"/>
        <dbReference type="EC" id="2.7.11.1"/>
    </reaction>
</comment>
<keyword evidence="13" id="KW-0460">Magnesium</keyword>
<comment type="cofactor">
    <cofactor evidence="1">
        <name>Mg(2+)</name>
        <dbReference type="ChEBI" id="CHEBI:18420"/>
    </cofactor>
</comment>
<evidence type="ECO:0000313" key="22">
    <source>
        <dbReference type="Ensembl" id="ENSAMXP00005044295.1"/>
    </source>
</evidence>
<dbReference type="GO" id="GO:0050321">
    <property type="term" value="F:tau-protein kinase activity"/>
    <property type="evidence" value="ECO:0007669"/>
    <property type="project" value="TreeGrafter"/>
</dbReference>
<keyword evidence="4" id="KW-0217">Developmental protein</keyword>
<evidence type="ECO:0000256" key="19">
    <source>
        <dbReference type="RuleBase" id="RU000304"/>
    </source>
</evidence>
<dbReference type="FunFam" id="1.10.510.10:FF:000571">
    <property type="entry name" value="Maternal embryonic leucine zipper kinase"/>
    <property type="match status" value="1"/>
</dbReference>
<evidence type="ECO:0000256" key="15">
    <source>
        <dbReference type="ARBA" id="ARBA00022871"/>
    </source>
</evidence>
<dbReference type="GeneID" id="103034482"/>
<proteinExistence type="inferred from homology"/>
<evidence type="ECO:0000256" key="3">
    <source>
        <dbReference type="ARBA" id="ARBA00012513"/>
    </source>
</evidence>
<evidence type="ECO:0000256" key="6">
    <source>
        <dbReference type="ARBA" id="ARBA00022553"/>
    </source>
</evidence>
<evidence type="ECO:0000313" key="23">
    <source>
        <dbReference type="Proteomes" id="UP000694621"/>
    </source>
</evidence>
<dbReference type="InterPro" id="IPR000719">
    <property type="entry name" value="Prot_kinase_dom"/>
</dbReference>
<dbReference type="GO" id="GO:0005524">
    <property type="term" value="F:ATP binding"/>
    <property type="evidence" value="ECO:0007669"/>
    <property type="project" value="UniProtKB-UniRule"/>
</dbReference>
<evidence type="ECO:0000256" key="18">
    <source>
        <dbReference type="PROSITE-ProRule" id="PRU10141"/>
    </source>
</evidence>
<dbReference type="PROSITE" id="PS00107">
    <property type="entry name" value="PROTEIN_KINASE_ATP"/>
    <property type="match status" value="1"/>
</dbReference>
<dbReference type="GO" id="GO:0007283">
    <property type="term" value="P:spermatogenesis"/>
    <property type="evidence" value="ECO:0007669"/>
    <property type="project" value="UniProtKB-KW"/>
</dbReference>
<organism evidence="22 23">
    <name type="scientific">Astyanax mexicanus</name>
    <name type="common">Blind cave fish</name>
    <name type="synonym">Astyanax fasciatus mexicanus</name>
    <dbReference type="NCBI Taxonomy" id="7994"/>
    <lineage>
        <taxon>Eukaryota</taxon>
        <taxon>Metazoa</taxon>
        <taxon>Chordata</taxon>
        <taxon>Craniata</taxon>
        <taxon>Vertebrata</taxon>
        <taxon>Euteleostomi</taxon>
        <taxon>Actinopterygii</taxon>
        <taxon>Neopterygii</taxon>
        <taxon>Teleostei</taxon>
        <taxon>Ostariophysi</taxon>
        <taxon>Characiformes</taxon>
        <taxon>Characoidei</taxon>
        <taxon>Acestrorhamphidae</taxon>
        <taxon>Acestrorhamphinae</taxon>
        <taxon>Astyanax</taxon>
    </lineage>
</organism>
<dbReference type="AlphaFoldDB" id="A0A8B9L3J6"/>
<keyword evidence="7" id="KW-0808">Transferase</keyword>
<dbReference type="EC" id="2.7.11.1" evidence="3"/>
<dbReference type="KEGG" id="amex:103034482"/>
<evidence type="ECO:0000256" key="5">
    <source>
        <dbReference type="ARBA" id="ARBA00022527"/>
    </source>
</evidence>
<evidence type="ECO:0000256" key="10">
    <source>
        <dbReference type="ARBA" id="ARBA00022777"/>
    </source>
</evidence>
<evidence type="ECO:0000256" key="9">
    <source>
        <dbReference type="ARBA" id="ARBA00022741"/>
    </source>
</evidence>
<dbReference type="PANTHER" id="PTHR24346">
    <property type="entry name" value="MAP/MICROTUBULE AFFINITY-REGULATING KINASE"/>
    <property type="match status" value="1"/>
</dbReference>
<dbReference type="Pfam" id="PF00069">
    <property type="entry name" value="Pkinase"/>
    <property type="match status" value="1"/>
</dbReference>
<protein>
    <recommendedName>
        <fullName evidence="3">non-specific serine/threonine protein kinase</fullName>
        <ecNumber evidence="3">2.7.11.1</ecNumber>
    </recommendedName>
</protein>
<evidence type="ECO:0000256" key="11">
    <source>
        <dbReference type="ARBA" id="ARBA00022782"/>
    </source>
</evidence>